<dbReference type="PANTHER" id="PTHR41523:SF7">
    <property type="entry name" value="HISTIDINE KINASE"/>
    <property type="match status" value="1"/>
</dbReference>
<evidence type="ECO:0000256" key="9">
    <source>
        <dbReference type="ARBA" id="ARBA00022679"/>
    </source>
</evidence>
<feature type="domain" description="PAC" evidence="18">
    <location>
        <begin position="245"/>
        <end position="299"/>
    </location>
</feature>
<keyword evidence="14" id="KW-0157">Chromophore</keyword>
<dbReference type="Pfam" id="PF07536">
    <property type="entry name" value="HWE_HK"/>
    <property type="match status" value="1"/>
</dbReference>
<dbReference type="SUPFAM" id="SSF55874">
    <property type="entry name" value="ATPase domain of HSP90 chaperone/DNA topoisomerase II/histidine kinase"/>
    <property type="match status" value="1"/>
</dbReference>
<dbReference type="EC" id="2.7.13.3" evidence="2"/>
<dbReference type="Gene3D" id="3.30.450.20">
    <property type="entry name" value="PAS domain"/>
    <property type="match status" value="4"/>
</dbReference>
<gene>
    <name evidence="19" type="ORF">ACETIH_15025</name>
</gene>
<evidence type="ECO:0000256" key="11">
    <source>
        <dbReference type="ARBA" id="ARBA00022741"/>
    </source>
</evidence>
<evidence type="ECO:0000256" key="3">
    <source>
        <dbReference type="ARBA" id="ARBA00021740"/>
    </source>
</evidence>
<evidence type="ECO:0000256" key="6">
    <source>
        <dbReference type="ARBA" id="ARBA00022606"/>
    </source>
</evidence>
<evidence type="ECO:0000256" key="4">
    <source>
        <dbReference type="ARBA" id="ARBA00022543"/>
    </source>
</evidence>
<dbReference type="Pfam" id="PF08448">
    <property type="entry name" value="PAS_4"/>
    <property type="match status" value="2"/>
</dbReference>
<keyword evidence="11" id="KW-0547">Nucleotide-binding</keyword>
<dbReference type="InterPro" id="IPR000700">
    <property type="entry name" value="PAS-assoc_C"/>
</dbReference>
<keyword evidence="20" id="KW-1185">Reference proteome</keyword>
<comment type="catalytic activity">
    <reaction evidence="1">
        <text>ATP + protein L-histidine = ADP + protein N-phospho-L-histidine.</text>
        <dbReference type="EC" id="2.7.13.3"/>
    </reaction>
</comment>
<organism evidence="19 20">
    <name type="scientific">Microvirga arabica</name>
    <dbReference type="NCBI Taxonomy" id="1128671"/>
    <lineage>
        <taxon>Bacteria</taxon>
        <taxon>Pseudomonadati</taxon>
        <taxon>Pseudomonadota</taxon>
        <taxon>Alphaproteobacteria</taxon>
        <taxon>Hyphomicrobiales</taxon>
        <taxon>Methylobacteriaceae</taxon>
        <taxon>Microvirga</taxon>
    </lineage>
</organism>
<dbReference type="NCBIfam" id="TIGR00229">
    <property type="entry name" value="sensory_box"/>
    <property type="match status" value="2"/>
</dbReference>
<keyword evidence="8" id="KW-0288">FMN</keyword>
<dbReference type="InterPro" id="IPR000014">
    <property type="entry name" value="PAS"/>
</dbReference>
<keyword evidence="6" id="KW-0716">Sensory transduction</keyword>
<sequence length="742" mass="82690">MRPDVTGPELYFLGGDGEAGALMRSLDWSASPLGNPKQWPQSLRTVVSLMLNSKFPMFVAWGPELGFLYNDGYAEILGAKHPAAMGGRFGDIWSEIWPDIEPLIGKALAGEASYREDLPLVVRRRSFDEQAYFTFSYSPVYDETGGIGGMFCAVTETTREVEARASLRAEKDRLQSFFQQAPGLMVMLIGPEHVFELANPSYLKVIGEREVIGKTVREALPELAGQDFFEILDGVYATGEPFVGRQMPITLQRPGEPPRSLYFDFVYQPITDSQGRVIGIFGEGHDVTDLKRAEIALRESEERFRTVADSAPALIWMSDETGQIIFANHHYETLFGNPANDLEGEGWTRVVHPEDLDSFRSAYLRAFERREPVSVNTRVRDRDGQIRWLRCEGVPRLGSDGRFLGFTGCNVDVSEAKQAEIALRDSEERFSTALTIADLGTFDWNLRDNTVVASERTRAIFGFAEGEGGRAEDYFSRMLPEDVERVRAEVEAMLRGSGRLDTQYRIHLPDGSIRYIASLSQLYRDAQGQPEREVGVFEDITEQKQWEEHQLLLINELNHRVKNTLATVQSIASQTLRTTETAAEAKTAIESRLLALSRTHDVLTRENWEGADLYEIVEQAVAPYSSESEDRLHLSGPKVRLSPRMALALAMALQELATNAVKYGALSNATGQITVTWNVEQGEPSTLDLRWAESGGPAVRTPTRRGFGSRLIERSLAQDLGGNVQIAFAPTGVTCTVRAPLT</sequence>
<dbReference type="CDD" id="cd00130">
    <property type="entry name" value="PAS"/>
    <property type="match status" value="2"/>
</dbReference>
<keyword evidence="15" id="KW-0843">Virulence</keyword>
<keyword evidence="12" id="KW-0418">Kinase</keyword>
<dbReference type="InterPro" id="IPR036890">
    <property type="entry name" value="HATPase_C_sf"/>
</dbReference>
<dbReference type="PANTHER" id="PTHR41523">
    <property type="entry name" value="TWO-COMPONENT SYSTEM SENSOR PROTEIN"/>
    <property type="match status" value="1"/>
</dbReference>
<dbReference type="Proteomes" id="UP001593940">
    <property type="component" value="Unassembled WGS sequence"/>
</dbReference>
<evidence type="ECO:0000313" key="20">
    <source>
        <dbReference type="Proteomes" id="UP001593940"/>
    </source>
</evidence>
<dbReference type="SUPFAM" id="SSF55785">
    <property type="entry name" value="PYP-like sensor domain (PAS domain)"/>
    <property type="match status" value="4"/>
</dbReference>
<dbReference type="Gene3D" id="2.10.70.100">
    <property type="match status" value="1"/>
</dbReference>
<evidence type="ECO:0000313" key="19">
    <source>
        <dbReference type="EMBL" id="MFC1457997.1"/>
    </source>
</evidence>
<feature type="domain" description="PAC" evidence="18">
    <location>
        <begin position="500"/>
        <end position="552"/>
    </location>
</feature>
<evidence type="ECO:0000256" key="7">
    <source>
        <dbReference type="ARBA" id="ARBA00022630"/>
    </source>
</evidence>
<proteinExistence type="predicted"/>
<keyword evidence="16" id="KW-0675">Receptor</keyword>
<dbReference type="InterPro" id="IPR035965">
    <property type="entry name" value="PAS-like_dom_sf"/>
</dbReference>
<dbReference type="EMBL" id="JBHOMY010000039">
    <property type="protein sequence ID" value="MFC1457997.1"/>
    <property type="molecule type" value="Genomic_DNA"/>
</dbReference>
<keyword evidence="7" id="KW-0285">Flavoprotein</keyword>
<evidence type="ECO:0000256" key="13">
    <source>
        <dbReference type="ARBA" id="ARBA00022840"/>
    </source>
</evidence>
<dbReference type="InterPro" id="IPR013655">
    <property type="entry name" value="PAS_fold_3"/>
</dbReference>
<dbReference type="SMART" id="SM00091">
    <property type="entry name" value="PAS"/>
    <property type="match status" value="3"/>
</dbReference>
<protein>
    <recommendedName>
        <fullName evidence="3">Blue-light-activated histidine kinase</fullName>
        <ecNumber evidence="2">2.7.13.3</ecNumber>
    </recommendedName>
</protein>
<evidence type="ECO:0000256" key="5">
    <source>
        <dbReference type="ARBA" id="ARBA00022553"/>
    </source>
</evidence>
<dbReference type="Pfam" id="PF08447">
    <property type="entry name" value="PAS_3"/>
    <property type="match status" value="2"/>
</dbReference>
<evidence type="ECO:0000256" key="15">
    <source>
        <dbReference type="ARBA" id="ARBA00023026"/>
    </source>
</evidence>
<dbReference type="InterPro" id="IPR001610">
    <property type="entry name" value="PAC"/>
</dbReference>
<comment type="caution">
    <text evidence="19">The sequence shown here is derived from an EMBL/GenBank/DDBJ whole genome shotgun (WGS) entry which is preliminary data.</text>
</comment>
<evidence type="ECO:0000256" key="16">
    <source>
        <dbReference type="ARBA" id="ARBA00023170"/>
    </source>
</evidence>
<dbReference type="SMART" id="SM00911">
    <property type="entry name" value="HWE_HK"/>
    <property type="match status" value="1"/>
</dbReference>
<dbReference type="PROSITE" id="PS50112">
    <property type="entry name" value="PAS"/>
    <property type="match status" value="2"/>
</dbReference>
<evidence type="ECO:0000256" key="14">
    <source>
        <dbReference type="ARBA" id="ARBA00022991"/>
    </source>
</evidence>
<keyword evidence="9" id="KW-0808">Transferase</keyword>
<evidence type="ECO:0000256" key="12">
    <source>
        <dbReference type="ARBA" id="ARBA00022777"/>
    </source>
</evidence>
<dbReference type="PROSITE" id="PS50113">
    <property type="entry name" value="PAC"/>
    <property type="match status" value="3"/>
</dbReference>
<dbReference type="Gene3D" id="3.30.565.10">
    <property type="entry name" value="Histidine kinase-like ATPase, C-terminal domain"/>
    <property type="match status" value="1"/>
</dbReference>
<dbReference type="InterPro" id="IPR011102">
    <property type="entry name" value="Sig_transdc_His_kinase_HWE"/>
</dbReference>
<evidence type="ECO:0000256" key="1">
    <source>
        <dbReference type="ARBA" id="ARBA00000085"/>
    </source>
</evidence>
<name>A0ABV6YAC2_9HYPH</name>
<keyword evidence="4" id="KW-0600">Photoreceptor protein</keyword>
<evidence type="ECO:0000259" key="17">
    <source>
        <dbReference type="PROSITE" id="PS50112"/>
    </source>
</evidence>
<keyword evidence="10" id="KW-0677">Repeat</keyword>
<dbReference type="SMART" id="SM00086">
    <property type="entry name" value="PAC"/>
    <property type="match status" value="3"/>
</dbReference>
<feature type="domain" description="PAS" evidence="17">
    <location>
        <begin position="300"/>
        <end position="370"/>
    </location>
</feature>
<evidence type="ECO:0000256" key="10">
    <source>
        <dbReference type="ARBA" id="ARBA00022737"/>
    </source>
</evidence>
<feature type="domain" description="PAC" evidence="18">
    <location>
        <begin position="373"/>
        <end position="425"/>
    </location>
</feature>
<accession>A0ABV6YAC2</accession>
<feature type="domain" description="PAS" evidence="17">
    <location>
        <begin position="426"/>
        <end position="497"/>
    </location>
</feature>
<reference evidence="19 20" key="1">
    <citation type="submission" date="2024-09" db="EMBL/GenBank/DDBJ databases">
        <title>Nodulacao em especies de Leguminosae Basais da Amazonia e Caracterizacao dos Rizobios e Bacterias Associadas aos Nodulos.</title>
        <authorList>
            <person name="Jambeiro I.C.A."/>
            <person name="Lopes I.S."/>
            <person name="Aguiar E.R.G.R."/>
            <person name="Santos A.F.J."/>
            <person name="Dos Santos J.M.F."/>
            <person name="Gross E."/>
        </authorList>
    </citation>
    <scope>NUCLEOTIDE SEQUENCE [LARGE SCALE GENOMIC DNA]</scope>
    <source>
        <strain evidence="19 20">BRUESC1165</strain>
    </source>
</reference>
<keyword evidence="13" id="KW-0067">ATP-binding</keyword>
<evidence type="ECO:0000256" key="8">
    <source>
        <dbReference type="ARBA" id="ARBA00022643"/>
    </source>
</evidence>
<dbReference type="InterPro" id="IPR013656">
    <property type="entry name" value="PAS_4"/>
</dbReference>
<keyword evidence="5" id="KW-0597">Phosphoprotein</keyword>
<evidence type="ECO:0000259" key="18">
    <source>
        <dbReference type="PROSITE" id="PS50113"/>
    </source>
</evidence>
<dbReference type="RefSeq" id="WP_377030119.1">
    <property type="nucleotide sequence ID" value="NZ_JBHOMY010000039.1"/>
</dbReference>
<evidence type="ECO:0000256" key="2">
    <source>
        <dbReference type="ARBA" id="ARBA00012438"/>
    </source>
</evidence>